<reference evidence="1" key="1">
    <citation type="journal article" date="2018" name="Genome Biol. Evol.">
        <title>Genomics and development of Lentinus tigrinus, a white-rot wood-decaying mushroom with dimorphic fruiting bodies.</title>
        <authorList>
            <person name="Wu B."/>
            <person name="Xu Z."/>
            <person name="Knudson A."/>
            <person name="Carlson A."/>
            <person name="Chen N."/>
            <person name="Kovaka S."/>
            <person name="LaButti K."/>
            <person name="Lipzen A."/>
            <person name="Pennachio C."/>
            <person name="Riley R."/>
            <person name="Schakwitz W."/>
            <person name="Umezawa K."/>
            <person name="Ohm R.A."/>
            <person name="Grigoriev I.V."/>
            <person name="Nagy L.G."/>
            <person name="Gibbons J."/>
            <person name="Hibbett D."/>
        </authorList>
    </citation>
    <scope>NUCLEOTIDE SEQUENCE [LARGE SCALE GENOMIC DNA]</scope>
    <source>
        <strain evidence="1">ALCF2SS1-6</strain>
    </source>
</reference>
<keyword evidence="2" id="KW-1185">Reference proteome</keyword>
<feature type="non-terminal residue" evidence="1">
    <location>
        <position position="1"/>
    </location>
</feature>
<dbReference type="EMBL" id="ML122296">
    <property type="protein sequence ID" value="RPD55371.1"/>
    <property type="molecule type" value="Genomic_DNA"/>
</dbReference>
<dbReference type="OrthoDB" id="2729552at2759"/>
<gene>
    <name evidence="1" type="ORF">L227DRAFT_465515</name>
</gene>
<evidence type="ECO:0000313" key="1">
    <source>
        <dbReference type="EMBL" id="RPD55371.1"/>
    </source>
</evidence>
<organism evidence="1 2">
    <name type="scientific">Lentinus tigrinus ALCF2SS1-6</name>
    <dbReference type="NCBI Taxonomy" id="1328759"/>
    <lineage>
        <taxon>Eukaryota</taxon>
        <taxon>Fungi</taxon>
        <taxon>Dikarya</taxon>
        <taxon>Basidiomycota</taxon>
        <taxon>Agaricomycotina</taxon>
        <taxon>Agaricomycetes</taxon>
        <taxon>Polyporales</taxon>
        <taxon>Polyporaceae</taxon>
        <taxon>Lentinus</taxon>
    </lineage>
</organism>
<evidence type="ECO:0000313" key="2">
    <source>
        <dbReference type="Proteomes" id="UP000313359"/>
    </source>
</evidence>
<accession>A0A5C2RVV4</accession>
<dbReference type="Proteomes" id="UP000313359">
    <property type="component" value="Unassembled WGS sequence"/>
</dbReference>
<protein>
    <submittedName>
        <fullName evidence="1">Uncharacterized protein</fullName>
    </submittedName>
</protein>
<proteinExistence type="predicted"/>
<feature type="non-terminal residue" evidence="1">
    <location>
        <position position="110"/>
    </location>
</feature>
<sequence>LFLGHEWIEHHNPSIDWQKKTVEFNRCPSQCQRVISKGEQIFKLNISSYLKSRREYLNAVQIRARSSVAMDIAIEQHKAKVQQTFEQMVPEHYRDFRDVFSEETFNILPE</sequence>
<name>A0A5C2RVV4_9APHY</name>
<dbReference type="AlphaFoldDB" id="A0A5C2RVV4"/>